<keyword evidence="2" id="KW-0812">Transmembrane</keyword>
<dbReference type="AlphaFoldDB" id="A0A7Z0CJU9"/>
<comment type="caution">
    <text evidence="3">The sequence shown here is derived from an EMBL/GenBank/DDBJ whole genome shotgun (WGS) entry which is preliminary data.</text>
</comment>
<evidence type="ECO:0000313" key="4">
    <source>
        <dbReference type="Proteomes" id="UP000562045"/>
    </source>
</evidence>
<reference evidence="3 4" key="1">
    <citation type="submission" date="2020-07" db="EMBL/GenBank/DDBJ databases">
        <title>Sequencing the genomes of 1000 actinobacteria strains.</title>
        <authorList>
            <person name="Klenk H.-P."/>
        </authorList>
    </citation>
    <scope>NUCLEOTIDE SEQUENCE [LARGE SCALE GENOMIC DNA]</scope>
    <source>
        <strain evidence="3 4">DSM 15131</strain>
    </source>
</reference>
<dbReference type="EMBL" id="JACBZM010000001">
    <property type="protein sequence ID" value="NYI43454.1"/>
    <property type="molecule type" value="Genomic_DNA"/>
</dbReference>
<dbReference type="Proteomes" id="UP000562045">
    <property type="component" value="Unassembled WGS sequence"/>
</dbReference>
<dbReference type="RefSeq" id="WP_179647637.1">
    <property type="nucleotide sequence ID" value="NZ_JACBZM010000001.1"/>
</dbReference>
<keyword evidence="2" id="KW-0472">Membrane</keyword>
<sequence>MSQTAPPQAAPPPAAPAPAAAPATTSATASADQGHVDTPALLNRWQLIGMTVAIVFGIVSALVQFLGWQADGRAADDTQQLVRVQKIQSSLLRADALATNAFLVGGLEDAGQRAEYDAAIDDVLTGITAAADAQPKDRAVLEELALRVNDYVTAVAQARDYNRLGYPVGAEYLSGASTALRNSVPATDTSDPIDAAIPILAALVAANTDRAEGSMNGQHPFWLLLVGVLALAALFVINQQLAGAFRRRVNKGVAIAGAIVLVVTIVGVVGAWLRDNSNDSLREGDLALAISQANARTAANDAKANESLALIKRGSGATYVTNWEKSAEVVKKSSRRDTGEQWSDYDAVYREIRKQDDGGHWTKARDLATTTGDDGSSKPLNAFDSASETIVATASDNVTGDLESGRGLALAVSILSLLLGLGAAAFVARGIGERRREFS</sequence>
<proteinExistence type="predicted"/>
<protein>
    <submittedName>
        <fullName evidence="3">Putative membrane protein</fullName>
    </submittedName>
</protein>
<feature type="transmembrane region" description="Helical" evidence="2">
    <location>
        <begin position="253"/>
        <end position="273"/>
    </location>
</feature>
<feature type="compositionally biased region" description="Low complexity" evidence="1">
    <location>
        <begin position="17"/>
        <end position="31"/>
    </location>
</feature>
<name>A0A7Z0CJU9_9ACTN</name>
<feature type="transmembrane region" description="Helical" evidence="2">
    <location>
        <begin position="221"/>
        <end position="241"/>
    </location>
</feature>
<feature type="transmembrane region" description="Helical" evidence="2">
    <location>
        <begin position="408"/>
        <end position="428"/>
    </location>
</feature>
<evidence type="ECO:0000313" key="3">
    <source>
        <dbReference type="EMBL" id="NYI43454.1"/>
    </source>
</evidence>
<gene>
    <name evidence="3" type="ORF">BJ993_000534</name>
</gene>
<evidence type="ECO:0000256" key="1">
    <source>
        <dbReference type="SAM" id="MobiDB-lite"/>
    </source>
</evidence>
<evidence type="ECO:0000256" key="2">
    <source>
        <dbReference type="SAM" id="Phobius"/>
    </source>
</evidence>
<feature type="transmembrane region" description="Helical" evidence="2">
    <location>
        <begin position="47"/>
        <end position="68"/>
    </location>
</feature>
<feature type="region of interest" description="Disordered" evidence="1">
    <location>
        <begin position="1"/>
        <end position="32"/>
    </location>
</feature>
<organism evidence="3 4">
    <name type="scientific">Nocardioides aromaticivorans</name>
    <dbReference type="NCBI Taxonomy" id="200618"/>
    <lineage>
        <taxon>Bacteria</taxon>
        <taxon>Bacillati</taxon>
        <taxon>Actinomycetota</taxon>
        <taxon>Actinomycetes</taxon>
        <taxon>Propionibacteriales</taxon>
        <taxon>Nocardioidaceae</taxon>
        <taxon>Nocardioides</taxon>
    </lineage>
</organism>
<keyword evidence="2" id="KW-1133">Transmembrane helix</keyword>
<accession>A0A7Z0CJU9</accession>